<keyword evidence="2" id="KW-1185">Reference proteome</keyword>
<dbReference type="AlphaFoldDB" id="A0AAD2D4W0"/>
<name>A0AAD2D4W0_EUPCR</name>
<gene>
    <name evidence="1" type="ORF">ECRASSUSDP1_LOCUS22663</name>
</gene>
<accession>A0AAD2D4W0</accession>
<comment type="caution">
    <text evidence="1">The sequence shown here is derived from an EMBL/GenBank/DDBJ whole genome shotgun (WGS) entry which is preliminary data.</text>
</comment>
<dbReference type="Proteomes" id="UP001295684">
    <property type="component" value="Unassembled WGS sequence"/>
</dbReference>
<evidence type="ECO:0000313" key="1">
    <source>
        <dbReference type="EMBL" id="CAI2381214.1"/>
    </source>
</evidence>
<sequence length="103" mass="12175">MPTDEDLLGSKYFFCFDYPVLEELAFMSDLSPHVINHKWLCEIVFVIGEWHRLEMQCHHSSRFYIFELVESIRGVKVCVEELHNGSLVLWEVWVATSLVLSWL</sequence>
<evidence type="ECO:0000313" key="2">
    <source>
        <dbReference type="Proteomes" id="UP001295684"/>
    </source>
</evidence>
<proteinExistence type="predicted"/>
<protein>
    <submittedName>
        <fullName evidence="1">Uncharacterized protein</fullName>
    </submittedName>
</protein>
<dbReference type="EMBL" id="CAMPGE010023253">
    <property type="protein sequence ID" value="CAI2381214.1"/>
    <property type="molecule type" value="Genomic_DNA"/>
</dbReference>
<reference evidence="1" key="1">
    <citation type="submission" date="2023-07" db="EMBL/GenBank/DDBJ databases">
        <authorList>
            <consortium name="AG Swart"/>
            <person name="Singh M."/>
            <person name="Singh A."/>
            <person name="Seah K."/>
            <person name="Emmerich C."/>
        </authorList>
    </citation>
    <scope>NUCLEOTIDE SEQUENCE</scope>
    <source>
        <strain evidence="1">DP1</strain>
    </source>
</reference>
<organism evidence="1 2">
    <name type="scientific">Euplotes crassus</name>
    <dbReference type="NCBI Taxonomy" id="5936"/>
    <lineage>
        <taxon>Eukaryota</taxon>
        <taxon>Sar</taxon>
        <taxon>Alveolata</taxon>
        <taxon>Ciliophora</taxon>
        <taxon>Intramacronucleata</taxon>
        <taxon>Spirotrichea</taxon>
        <taxon>Hypotrichia</taxon>
        <taxon>Euplotida</taxon>
        <taxon>Euplotidae</taxon>
        <taxon>Moneuplotes</taxon>
    </lineage>
</organism>